<name>A0ABV1LMU3_9BURK</name>
<keyword evidence="3" id="KW-1185">Reference proteome</keyword>
<feature type="domain" description="NADH:flavin oxidoreductase/NADH oxidase N-terminal" evidence="1">
    <location>
        <begin position="45"/>
        <end position="392"/>
    </location>
</feature>
<evidence type="ECO:0000313" key="3">
    <source>
        <dbReference type="Proteomes" id="UP001469089"/>
    </source>
</evidence>
<sequence>MHDGFLKATWLHCGDSLTLSIKHIPSSFPSARFNSSMTSPQLDTLFRPFQLKTLNLKNRIVMAPMTRSFSPEGVPGANVADYYRRRALGQVGLIISEGTVIDRPSSRNDPAIPFFHGEQALAGWKNVIDAVHEAGGKMAPQIWHVGSVSNPFTEWKPDAPAESPSGLVAPKKERGKAMTDEDIADTLAAFGRAAAESKRLGFDTVEIHGAHGYLLDQFFWDGTNQRSDHFGGSTVRERSRFAIEVVKSVRAAVGPDHPIILRLSQWKQQDFGARLAHTPDEMADWLVPLVEAGADILHCSQRRFWEAEFPQIDGENGLNFAGWAKKLTGAATISVGSVGLSVDFVGTFGGESSTPASLDNLLERMARDEFDLIAIGRAILSDPEWVAKIRAGDTSSLKDFSPAVLAELH</sequence>
<gene>
    <name evidence="2" type="ORF">N0A02_11600</name>
</gene>
<dbReference type="Proteomes" id="UP001469089">
    <property type="component" value="Unassembled WGS sequence"/>
</dbReference>
<evidence type="ECO:0000259" key="1">
    <source>
        <dbReference type="Pfam" id="PF00724"/>
    </source>
</evidence>
<evidence type="ECO:0000313" key="2">
    <source>
        <dbReference type="EMBL" id="MEQ5840071.1"/>
    </source>
</evidence>
<dbReference type="Pfam" id="PF00724">
    <property type="entry name" value="Oxidored_FMN"/>
    <property type="match status" value="1"/>
</dbReference>
<dbReference type="Gene3D" id="3.20.20.70">
    <property type="entry name" value="Aldolase class I"/>
    <property type="match status" value="1"/>
</dbReference>
<reference evidence="2 3" key="1">
    <citation type="journal article" date="2024" name="Chem. Sci.">
        <title>Discovery of a lagriamide polyketide by integrated genome mining, isotopic labeling, and untargeted metabolomics.</title>
        <authorList>
            <person name="Fergusson C.H."/>
            <person name="Saulog J."/>
            <person name="Paulo B.S."/>
            <person name="Wilson D.M."/>
            <person name="Liu D.Y."/>
            <person name="Morehouse N.J."/>
            <person name="Waterworth S."/>
            <person name="Barkei J."/>
            <person name="Gray C.A."/>
            <person name="Kwan J.C."/>
            <person name="Eustaquio A.S."/>
            <person name="Linington R.G."/>
        </authorList>
    </citation>
    <scope>NUCLEOTIDE SEQUENCE [LARGE SCALE GENOMIC DNA]</scope>
    <source>
        <strain evidence="2 3">RL17-338-BIF-B</strain>
    </source>
</reference>
<dbReference type="EMBL" id="JAOALG010000001">
    <property type="protein sequence ID" value="MEQ5840071.1"/>
    <property type="molecule type" value="Genomic_DNA"/>
</dbReference>
<dbReference type="RefSeq" id="WP_349542330.1">
    <property type="nucleotide sequence ID" value="NZ_JAOALG010000001.1"/>
</dbReference>
<dbReference type="PANTHER" id="PTHR22893:SF55">
    <property type="entry name" value="OXIDOREDUCTASE-RELATED"/>
    <property type="match status" value="1"/>
</dbReference>
<proteinExistence type="predicted"/>
<dbReference type="InterPro" id="IPR045247">
    <property type="entry name" value="Oye-like"/>
</dbReference>
<dbReference type="InterPro" id="IPR001155">
    <property type="entry name" value="OxRdtase_FMN_N"/>
</dbReference>
<dbReference type="CDD" id="cd04747">
    <property type="entry name" value="OYE_like_5_FMN"/>
    <property type="match status" value="1"/>
</dbReference>
<dbReference type="PANTHER" id="PTHR22893">
    <property type="entry name" value="NADH OXIDOREDUCTASE-RELATED"/>
    <property type="match status" value="1"/>
</dbReference>
<dbReference type="SUPFAM" id="SSF51395">
    <property type="entry name" value="FMN-linked oxidoreductases"/>
    <property type="match status" value="1"/>
</dbReference>
<accession>A0ABV1LMU3</accession>
<comment type="caution">
    <text evidence="2">The sequence shown here is derived from an EMBL/GenBank/DDBJ whole genome shotgun (WGS) entry which is preliminary data.</text>
</comment>
<organism evidence="2 3">
    <name type="scientific">Paraburkholderia acidicola</name>
    <dbReference type="NCBI Taxonomy" id="1912599"/>
    <lineage>
        <taxon>Bacteria</taxon>
        <taxon>Pseudomonadati</taxon>
        <taxon>Pseudomonadota</taxon>
        <taxon>Betaproteobacteria</taxon>
        <taxon>Burkholderiales</taxon>
        <taxon>Burkholderiaceae</taxon>
        <taxon>Paraburkholderia</taxon>
    </lineage>
</organism>
<protein>
    <submittedName>
        <fullName evidence="2">NADH:flavin oxidoreductase</fullName>
    </submittedName>
</protein>
<dbReference type="InterPro" id="IPR013785">
    <property type="entry name" value="Aldolase_TIM"/>
</dbReference>